<feature type="chain" id="PRO_5043720959" evidence="1">
    <location>
        <begin position="20"/>
        <end position="193"/>
    </location>
</feature>
<keyword evidence="3" id="KW-1185">Reference proteome</keyword>
<dbReference type="Proteomes" id="UP001370758">
    <property type="component" value="Unassembled WGS sequence"/>
</dbReference>
<keyword evidence="1" id="KW-0732">Signal</keyword>
<proteinExistence type="predicted"/>
<evidence type="ECO:0000313" key="2">
    <source>
        <dbReference type="EMBL" id="KAK6507836.1"/>
    </source>
</evidence>
<feature type="signal peptide" evidence="1">
    <location>
        <begin position="1"/>
        <end position="19"/>
    </location>
</feature>
<reference evidence="2 3" key="1">
    <citation type="submission" date="2023-08" db="EMBL/GenBank/DDBJ databases">
        <authorList>
            <person name="Palmer J.M."/>
        </authorList>
    </citation>
    <scope>NUCLEOTIDE SEQUENCE [LARGE SCALE GENOMIC DNA]</scope>
    <source>
        <strain evidence="2 3">TWF481</strain>
    </source>
</reference>
<accession>A0AAV9WG80</accession>
<dbReference type="EMBL" id="JAVHJL010000003">
    <property type="protein sequence ID" value="KAK6507836.1"/>
    <property type="molecule type" value="Genomic_DNA"/>
</dbReference>
<name>A0AAV9WG80_9PEZI</name>
<evidence type="ECO:0000313" key="3">
    <source>
        <dbReference type="Proteomes" id="UP001370758"/>
    </source>
</evidence>
<dbReference type="AlphaFoldDB" id="A0AAV9WG80"/>
<gene>
    <name evidence="2" type="ORF">TWF481_006258</name>
</gene>
<organism evidence="2 3">
    <name type="scientific">Arthrobotrys musiformis</name>
    <dbReference type="NCBI Taxonomy" id="47236"/>
    <lineage>
        <taxon>Eukaryota</taxon>
        <taxon>Fungi</taxon>
        <taxon>Dikarya</taxon>
        <taxon>Ascomycota</taxon>
        <taxon>Pezizomycotina</taxon>
        <taxon>Orbiliomycetes</taxon>
        <taxon>Orbiliales</taxon>
        <taxon>Orbiliaceae</taxon>
        <taxon>Arthrobotrys</taxon>
    </lineage>
</organism>
<sequence length="193" mass="21202">MRQSTIVAFFGLLLSAVSAAPVSDAAPSKINAQQFNVHLARAPETTAIANTPSAEELNLESFDIPVSKAVSPNKRNIERLFKRSVTCYDPDYYTFNTSDYWAFENSFWSHTDWIYLARLKGVTWTWGTVRVCAGNYYLFADTNIYVRNMGDAMAVIGGCCTGSTCAGGTTTINGDNGLSISVWVTQSARNCFN</sequence>
<evidence type="ECO:0000256" key="1">
    <source>
        <dbReference type="SAM" id="SignalP"/>
    </source>
</evidence>
<comment type="caution">
    <text evidence="2">The sequence shown here is derived from an EMBL/GenBank/DDBJ whole genome shotgun (WGS) entry which is preliminary data.</text>
</comment>
<protein>
    <submittedName>
        <fullName evidence="2">Uncharacterized protein</fullName>
    </submittedName>
</protein>